<feature type="compositionally biased region" description="Polar residues" evidence="1">
    <location>
        <begin position="335"/>
        <end position="345"/>
    </location>
</feature>
<organism evidence="2 3">
    <name type="scientific">Rhizosaccharibacter radicis</name>
    <dbReference type="NCBI Taxonomy" id="2782605"/>
    <lineage>
        <taxon>Bacteria</taxon>
        <taxon>Pseudomonadati</taxon>
        <taxon>Pseudomonadota</taxon>
        <taxon>Alphaproteobacteria</taxon>
        <taxon>Acetobacterales</taxon>
        <taxon>Acetobacteraceae</taxon>
        <taxon>Rhizosaccharibacter</taxon>
    </lineage>
</organism>
<feature type="compositionally biased region" description="Low complexity" evidence="1">
    <location>
        <begin position="120"/>
        <end position="167"/>
    </location>
</feature>
<feature type="compositionally biased region" description="Gly residues" evidence="1">
    <location>
        <begin position="46"/>
        <end position="56"/>
    </location>
</feature>
<feature type="compositionally biased region" description="Polar residues" evidence="1">
    <location>
        <begin position="168"/>
        <end position="197"/>
    </location>
</feature>
<comment type="caution">
    <text evidence="2">The sequence shown here is derived from an EMBL/GenBank/DDBJ whole genome shotgun (WGS) entry which is preliminary data.</text>
</comment>
<reference evidence="2 3" key="1">
    <citation type="submission" date="2022-06" db="EMBL/GenBank/DDBJ databases">
        <title>Rhizosaccharibacter gen. nov. sp. nov. KSS12, endophytic bacteria isolated from sugarcane.</title>
        <authorList>
            <person name="Pitiwittayakul N."/>
        </authorList>
    </citation>
    <scope>NUCLEOTIDE SEQUENCE [LARGE SCALE GENOMIC DNA]</scope>
    <source>
        <strain evidence="2 3">KSS12</strain>
    </source>
</reference>
<feature type="region of interest" description="Disordered" evidence="1">
    <location>
        <begin position="42"/>
        <end position="197"/>
    </location>
</feature>
<keyword evidence="3" id="KW-1185">Reference proteome</keyword>
<proteinExistence type="predicted"/>
<dbReference type="RefSeq" id="WP_422918343.1">
    <property type="nucleotide sequence ID" value="NZ_JAMZEJ010000001.1"/>
</dbReference>
<gene>
    <name evidence="2" type="ORF">NFI88_01980</name>
</gene>
<dbReference type="SUPFAM" id="SSF49870">
    <property type="entry name" value="Osmotin, thaumatin-like protein"/>
    <property type="match status" value="1"/>
</dbReference>
<feature type="compositionally biased region" description="Low complexity" evidence="1">
    <location>
        <begin position="91"/>
        <end position="113"/>
    </location>
</feature>
<feature type="region of interest" description="Disordered" evidence="1">
    <location>
        <begin position="318"/>
        <end position="352"/>
    </location>
</feature>
<name>A0ABT1VV94_9PROT</name>
<sequence length="352" mass="34613">MSTSYDINGVNSVGGQTAYAPSTQPPNNDIQMFEQQIEALLAQMQGNGGGSGGGQSGAQVTGGQNSSVQALERVAEALLQALESRDGQRAGGAPPSDGGAPFSPEASAQPAASPGGGAPSGDLASGGPSGAPVSAATASGGTSSGTDAAAGSSPTAGVSSTSAGSGPNAIQITNTTDKPMTLGKFQNGQSTTDPSAQITLQPGQTGTINYQNGEAGFVAKADSSGTFQPNASRLEYEADADGKQKYPDVSYIDGRNASISLTDGAGLNKGDDKSIAANAPAGTVTTDSAGDPTIAGYYDGSTATMQAGANYMQSQLGTDGAYLHPNDDQLGAGSNPMSSTQSNTIYADFGNA</sequence>
<evidence type="ECO:0000256" key="1">
    <source>
        <dbReference type="SAM" id="MobiDB-lite"/>
    </source>
</evidence>
<dbReference type="EMBL" id="JAMZEJ010000001">
    <property type="protein sequence ID" value="MCQ8239609.1"/>
    <property type="molecule type" value="Genomic_DNA"/>
</dbReference>
<accession>A0ABT1VV94</accession>
<evidence type="ECO:0000313" key="3">
    <source>
        <dbReference type="Proteomes" id="UP001524547"/>
    </source>
</evidence>
<dbReference type="Proteomes" id="UP001524547">
    <property type="component" value="Unassembled WGS sequence"/>
</dbReference>
<dbReference type="InterPro" id="IPR037176">
    <property type="entry name" value="Osmotin/thaumatin-like_sf"/>
</dbReference>
<feature type="region of interest" description="Disordered" evidence="1">
    <location>
        <begin position="1"/>
        <end position="30"/>
    </location>
</feature>
<evidence type="ECO:0000313" key="2">
    <source>
        <dbReference type="EMBL" id="MCQ8239609.1"/>
    </source>
</evidence>
<protein>
    <submittedName>
        <fullName evidence="2">Uncharacterized protein</fullName>
    </submittedName>
</protein>